<comment type="caution">
    <text evidence="2">The sequence shown here is derived from an EMBL/GenBank/DDBJ whole genome shotgun (WGS) entry which is preliminary data.</text>
</comment>
<feature type="transmembrane region" description="Helical" evidence="1">
    <location>
        <begin position="12"/>
        <end position="35"/>
    </location>
</feature>
<proteinExistence type="predicted"/>
<dbReference type="NCBIfam" id="TIGR03816">
    <property type="entry name" value="tadE_like_DECH"/>
    <property type="match status" value="1"/>
</dbReference>
<dbReference type="EMBL" id="PGFF01000001">
    <property type="protein sequence ID" value="PJJ71128.1"/>
    <property type="molecule type" value="Genomic_DNA"/>
</dbReference>
<protein>
    <submittedName>
        <fullName evidence="2">Secretion/DNA translocation related TadE-like protein</fullName>
    </submittedName>
</protein>
<keyword evidence="1" id="KW-1133">Transmembrane helix</keyword>
<keyword evidence="1" id="KW-0812">Transmembrane</keyword>
<dbReference type="RefSeq" id="WP_100363468.1">
    <property type="nucleotide sequence ID" value="NZ_PGFF01000001.1"/>
</dbReference>
<name>A0A2M9CGW9_9MICO</name>
<dbReference type="AlphaFoldDB" id="A0A2M9CGW9"/>
<sequence>MRTAAVRGEGGGAGSALVLAVAAAVVAVLGVLLPIHSALAAKQRAVSAADAAALAAADTVSGALPGVPCDAAATLAEANGTRLGSCRVDEAVATVEVVTVLLGIEVRAVATAGPPAANTAPSARRTER</sequence>
<evidence type="ECO:0000256" key="1">
    <source>
        <dbReference type="SAM" id="Phobius"/>
    </source>
</evidence>
<accession>A0A2M9CGW9</accession>
<evidence type="ECO:0000313" key="3">
    <source>
        <dbReference type="Proteomes" id="UP000228758"/>
    </source>
</evidence>
<gene>
    <name evidence="2" type="ORF">CLV46_0669</name>
</gene>
<dbReference type="InterPro" id="IPR021202">
    <property type="entry name" value="Rv3654c-like"/>
</dbReference>
<evidence type="ECO:0000313" key="2">
    <source>
        <dbReference type="EMBL" id="PJJ71128.1"/>
    </source>
</evidence>
<organism evidence="2 3">
    <name type="scientific">Diaminobutyricimonas aerilata</name>
    <dbReference type="NCBI Taxonomy" id="1162967"/>
    <lineage>
        <taxon>Bacteria</taxon>
        <taxon>Bacillati</taxon>
        <taxon>Actinomycetota</taxon>
        <taxon>Actinomycetes</taxon>
        <taxon>Micrococcales</taxon>
        <taxon>Microbacteriaceae</taxon>
        <taxon>Diaminobutyricimonas</taxon>
    </lineage>
</organism>
<reference evidence="2 3" key="1">
    <citation type="submission" date="2017-11" db="EMBL/GenBank/DDBJ databases">
        <title>Genomic Encyclopedia of Archaeal and Bacterial Type Strains, Phase II (KMG-II): From Individual Species to Whole Genera.</title>
        <authorList>
            <person name="Goeker M."/>
        </authorList>
    </citation>
    <scope>NUCLEOTIDE SEQUENCE [LARGE SCALE GENOMIC DNA]</scope>
    <source>
        <strain evidence="2 3">DSM 27393</strain>
    </source>
</reference>
<dbReference type="Proteomes" id="UP000228758">
    <property type="component" value="Unassembled WGS sequence"/>
</dbReference>
<keyword evidence="1" id="KW-0472">Membrane</keyword>
<keyword evidence="3" id="KW-1185">Reference proteome</keyword>